<organism evidence="5 6">
    <name type="scientific">Pseudotamlana carrageenivorans</name>
    <dbReference type="NCBI Taxonomy" id="2069432"/>
    <lineage>
        <taxon>Bacteria</taxon>
        <taxon>Pseudomonadati</taxon>
        <taxon>Bacteroidota</taxon>
        <taxon>Flavobacteriia</taxon>
        <taxon>Flavobacteriales</taxon>
        <taxon>Flavobacteriaceae</taxon>
        <taxon>Pseudotamlana</taxon>
    </lineage>
</organism>
<dbReference type="InterPro" id="IPR011050">
    <property type="entry name" value="Pectin_lyase_fold/virulence"/>
</dbReference>
<dbReference type="InterPro" id="IPR013783">
    <property type="entry name" value="Ig-like_fold"/>
</dbReference>
<evidence type="ECO:0000256" key="3">
    <source>
        <dbReference type="SAM" id="SignalP"/>
    </source>
</evidence>
<evidence type="ECO:0000313" key="6">
    <source>
        <dbReference type="Proteomes" id="UP000236592"/>
    </source>
</evidence>
<feature type="region of interest" description="Disordered" evidence="2">
    <location>
        <begin position="838"/>
        <end position="857"/>
    </location>
</feature>
<keyword evidence="1 3" id="KW-0732">Signal</keyword>
<dbReference type="GO" id="GO:0005975">
    <property type="term" value="P:carbohydrate metabolic process"/>
    <property type="evidence" value="ECO:0007669"/>
    <property type="project" value="UniProtKB-ARBA"/>
</dbReference>
<dbReference type="InterPro" id="IPR008964">
    <property type="entry name" value="Invasin/intimin_cell_adhesion"/>
</dbReference>
<dbReference type="SUPFAM" id="SSF49785">
    <property type="entry name" value="Galactose-binding domain-like"/>
    <property type="match status" value="2"/>
</dbReference>
<dbReference type="InterPro" id="IPR003343">
    <property type="entry name" value="Big_2"/>
</dbReference>
<dbReference type="SUPFAM" id="SSF49899">
    <property type="entry name" value="Concanavalin A-like lectins/glucanases"/>
    <property type="match status" value="1"/>
</dbReference>
<feature type="region of interest" description="Disordered" evidence="2">
    <location>
        <begin position="446"/>
        <end position="471"/>
    </location>
</feature>
<feature type="compositionally biased region" description="Polar residues" evidence="2">
    <location>
        <begin position="845"/>
        <end position="857"/>
    </location>
</feature>
<dbReference type="PROSITE" id="PS50022">
    <property type="entry name" value="FA58C_3"/>
    <property type="match status" value="2"/>
</dbReference>
<dbReference type="InterPro" id="IPR008979">
    <property type="entry name" value="Galactose-bd-like_sf"/>
</dbReference>
<dbReference type="Gene3D" id="2.60.120.200">
    <property type="match status" value="1"/>
</dbReference>
<protein>
    <recommendedName>
        <fullName evidence="4">F5/8 type C domain-containing protein</fullName>
    </recommendedName>
</protein>
<sequence length="1352" mass="143168">MKHFLFKRIGRMALFVTTLLCALQTYGADYTVSSADEFNALSLSPGDVVTWTNGTYSDEQRINFTANGTASNPIILRAQTPGSAVFTGLTNMDISGDYVVIDGFYWNGGPGSNNHIQFRKSSAYANHSTIRNCGFNNLTPSGTDKHRWIVLYGTNNVVENCSFLNKNSPGALVLVELEYNDYNPVGHIIRNNYFYNYIKRDPSTTHSGDSETIRVGTSEFQDKSASVTVEGNYFYKADGENEIITNKSADNVYRNNTFRRCRGSLVMRHGARAKVEGNYFLGENVEGTGGIRITDSYHVITNNYIQDVVSSGDKWNNGITLVGGSDTSGGTTNGYQKVDGIVVAFNTLYNVESPIFYNDRSSYDPTGVLAYNVVYSTESNIVSGDISGTGQGMTYEGNIFGGAPIGISDSGITEANANFSASGEIFKPSASGAAANAAGSAYSSTVNNDIEGRTRPNSNMDAGAHEVSGASGSATFAPHTNSMVGVSVGASFLDATGNGSSGDYLSVASLSDFPAEGDTATVNVSSNVSWAVTDNQSWITVSPSSDSGNGTINVTVQENTADSERSGTITVSGSGVSNQTIQVTQEAASSGNVEVSSVAFSASNLNLSVGESQSLSVTVSPSDASNKSVSYSTSSSSVASVNSDGVVTGHAEGHATITVTTDDGGYTDTINMTVEEAPTPSVGDNVALNKSVQGTGTADGVHVASNLVDGDTGTRWSVSGFPQTATIDLGSVYTLGSTELVCYNDRAYQYTISVSNAQNGNYTEVVNRSSNTSGGTTSNPIADSFDSIDARFVKITVTGADSYTGSWVSLLELRVFAGEDAPSTVAVTSVSLTPSNVTLDEGDTEQLSASVSPSDATNKEVSYSSSNTNVATVNANGVVTAVSEGSANITVTTDDGDFTDTTVVTVNGSANNGTVPYDLVKFQDYLVQCKLQSPLSGTEATDAEIIAGYASNTFYVADGDKLAFYQTRDSGGTSQRSELRFLENWYVDGSSQTLHANVNIIEQTCEQLTIMQIHDDANVGSGPNKPLLRVYQSDDHLWAAVKVDAAGVSTTHIDLGATPSGYFDCDITIDSGDMIVEVNGTELVNVDVSFWSFPSYWKNGVYLQDSGEATVYFNELTLTGGGSGPTPTSTNVALEKSVSYSSEQSTNPAANLVDGDEDSRWSAQTYPEWAIVDLGGLYTIHSTEVICFNDRAYQYTIEVSEDGNNFTEVVDRSNNSTGGSNGAPISDDFSEIDARYVRISVSGANSYSGDWISIEELRVFGYSSATSKSSSSKLENDSLQMVTLWPNPASHTVNISGLDTASSVMVFDQTGKVVINQPLVGDSVDISNLNSGVYIFRIIGNDKVINKRIIKN</sequence>
<dbReference type="Pfam" id="PF02368">
    <property type="entry name" value="Big_2"/>
    <property type="match status" value="2"/>
</dbReference>
<dbReference type="InterPro" id="IPR012334">
    <property type="entry name" value="Pectin_lyas_fold"/>
</dbReference>
<dbReference type="Proteomes" id="UP000236592">
    <property type="component" value="Chromosome"/>
</dbReference>
<dbReference type="Pfam" id="PF14592">
    <property type="entry name" value="Chondroitinas_B"/>
    <property type="match status" value="1"/>
</dbReference>
<keyword evidence="6" id="KW-1185">Reference proteome</keyword>
<evidence type="ECO:0000313" key="5">
    <source>
        <dbReference type="EMBL" id="AUS04532.1"/>
    </source>
</evidence>
<dbReference type="KEGG" id="taj:C1A40_03150"/>
<dbReference type="InterPro" id="IPR024361">
    <property type="entry name" value="BACON"/>
</dbReference>
<dbReference type="SUPFAM" id="SSF51126">
    <property type="entry name" value="Pectin lyase-like"/>
    <property type="match status" value="1"/>
</dbReference>
<dbReference type="InterPro" id="IPR026444">
    <property type="entry name" value="Secre_tail"/>
</dbReference>
<evidence type="ECO:0000256" key="1">
    <source>
        <dbReference type="ARBA" id="ARBA00022729"/>
    </source>
</evidence>
<dbReference type="Pfam" id="PF18962">
    <property type="entry name" value="Por_Secre_tail"/>
    <property type="match status" value="1"/>
</dbReference>
<dbReference type="OrthoDB" id="6475864at2"/>
<dbReference type="Pfam" id="PF13004">
    <property type="entry name" value="BACON"/>
    <property type="match status" value="1"/>
</dbReference>
<proteinExistence type="predicted"/>
<dbReference type="CDD" id="cd14948">
    <property type="entry name" value="BACON"/>
    <property type="match status" value="1"/>
</dbReference>
<dbReference type="Gene3D" id="2.60.40.1080">
    <property type="match status" value="2"/>
</dbReference>
<dbReference type="Pfam" id="PF00754">
    <property type="entry name" value="F5_F8_type_C"/>
    <property type="match status" value="2"/>
</dbReference>
<dbReference type="NCBIfam" id="TIGR04183">
    <property type="entry name" value="Por_Secre_tail"/>
    <property type="match status" value="1"/>
</dbReference>
<evidence type="ECO:0000259" key="4">
    <source>
        <dbReference type="PROSITE" id="PS50022"/>
    </source>
</evidence>
<gene>
    <name evidence="5" type="ORF">C1A40_03150</name>
</gene>
<dbReference type="GO" id="GO:0004553">
    <property type="term" value="F:hydrolase activity, hydrolyzing O-glycosyl compounds"/>
    <property type="evidence" value="ECO:0007669"/>
    <property type="project" value="UniProtKB-ARBA"/>
</dbReference>
<accession>A0A2I7SF51</accession>
<evidence type="ECO:0000256" key="2">
    <source>
        <dbReference type="SAM" id="MobiDB-lite"/>
    </source>
</evidence>
<dbReference type="RefSeq" id="WP_102994640.1">
    <property type="nucleotide sequence ID" value="NZ_CP025938.1"/>
</dbReference>
<dbReference type="EMBL" id="CP025938">
    <property type="protein sequence ID" value="AUS04532.1"/>
    <property type="molecule type" value="Genomic_DNA"/>
</dbReference>
<dbReference type="CDD" id="cd14251">
    <property type="entry name" value="PL-6"/>
    <property type="match status" value="1"/>
</dbReference>
<dbReference type="SUPFAM" id="SSF49373">
    <property type="entry name" value="Invasin/intimin cell-adhesion fragments"/>
    <property type="match status" value="2"/>
</dbReference>
<dbReference type="Gene3D" id="2.60.120.260">
    <property type="entry name" value="Galactose-binding domain-like"/>
    <property type="match status" value="2"/>
</dbReference>
<dbReference type="InterPro" id="IPR000421">
    <property type="entry name" value="FA58C"/>
</dbReference>
<name>A0A2I7SF51_9FLAO</name>
<reference evidence="6" key="1">
    <citation type="submission" date="2018-01" db="EMBL/GenBank/DDBJ databases">
        <title>Complete genome of Tamlana sp. UJ94.</title>
        <authorList>
            <person name="Jung J."/>
            <person name="Chung D."/>
            <person name="Bae S.S."/>
            <person name="Baek K."/>
        </authorList>
    </citation>
    <scope>NUCLEOTIDE SEQUENCE [LARGE SCALE GENOMIC DNA]</scope>
    <source>
        <strain evidence="6">UJ94</strain>
    </source>
</reference>
<dbReference type="Gene3D" id="2.160.20.10">
    <property type="entry name" value="Single-stranded right-handed beta-helix, Pectin lyase-like"/>
    <property type="match status" value="1"/>
</dbReference>
<feature type="signal peptide" evidence="3">
    <location>
        <begin position="1"/>
        <end position="27"/>
    </location>
</feature>
<feature type="domain" description="F5/8 type C" evidence="4">
    <location>
        <begin position="1111"/>
        <end position="1262"/>
    </location>
</feature>
<dbReference type="InterPro" id="IPR013320">
    <property type="entry name" value="ConA-like_dom_sf"/>
</dbReference>
<feature type="domain" description="F5/8 type C" evidence="4">
    <location>
        <begin position="667"/>
        <end position="818"/>
    </location>
</feature>
<dbReference type="Gene3D" id="2.60.40.10">
    <property type="entry name" value="Immunoglobulins"/>
    <property type="match status" value="1"/>
</dbReference>
<dbReference type="SMART" id="SM00635">
    <property type="entry name" value="BID_2"/>
    <property type="match status" value="2"/>
</dbReference>
<dbReference type="InterPro" id="IPR039513">
    <property type="entry name" value="PL-6"/>
</dbReference>
<feature type="chain" id="PRO_5014336646" description="F5/8 type C domain-containing protein" evidence="3">
    <location>
        <begin position="28"/>
        <end position="1352"/>
    </location>
</feature>